<protein>
    <recommendedName>
        <fullName evidence="3">Retrotransposon gag domain-containing protein</fullName>
    </recommendedName>
</protein>
<dbReference type="AlphaFoldDB" id="A0AAW2NRG9"/>
<dbReference type="PANTHER" id="PTHR34222:SF99">
    <property type="entry name" value="PROTEIN, PUTATIVE-RELATED"/>
    <property type="match status" value="1"/>
</dbReference>
<gene>
    <name evidence="2" type="ORF">Sradi_4444300</name>
</gene>
<dbReference type="EMBL" id="JACGWJ010000019">
    <property type="protein sequence ID" value="KAL0346130.1"/>
    <property type="molecule type" value="Genomic_DNA"/>
</dbReference>
<proteinExistence type="predicted"/>
<name>A0AAW2NRG9_SESRA</name>
<accession>A0AAW2NRG9</accession>
<reference evidence="2" key="1">
    <citation type="submission" date="2020-06" db="EMBL/GenBank/DDBJ databases">
        <authorList>
            <person name="Li T."/>
            <person name="Hu X."/>
            <person name="Zhang T."/>
            <person name="Song X."/>
            <person name="Zhang H."/>
            <person name="Dai N."/>
            <person name="Sheng W."/>
            <person name="Hou X."/>
            <person name="Wei L."/>
        </authorList>
    </citation>
    <scope>NUCLEOTIDE SEQUENCE</scope>
    <source>
        <strain evidence="2">G02</strain>
        <tissue evidence="2">Leaf</tissue>
    </source>
</reference>
<evidence type="ECO:0008006" key="3">
    <source>
        <dbReference type="Google" id="ProtNLM"/>
    </source>
</evidence>
<reference evidence="2" key="2">
    <citation type="journal article" date="2024" name="Plant">
        <title>Genomic evolution and insights into agronomic trait innovations of Sesamum species.</title>
        <authorList>
            <person name="Miao H."/>
            <person name="Wang L."/>
            <person name="Qu L."/>
            <person name="Liu H."/>
            <person name="Sun Y."/>
            <person name="Le M."/>
            <person name="Wang Q."/>
            <person name="Wei S."/>
            <person name="Zheng Y."/>
            <person name="Lin W."/>
            <person name="Duan Y."/>
            <person name="Cao H."/>
            <person name="Xiong S."/>
            <person name="Wang X."/>
            <person name="Wei L."/>
            <person name="Li C."/>
            <person name="Ma Q."/>
            <person name="Ju M."/>
            <person name="Zhao R."/>
            <person name="Li G."/>
            <person name="Mu C."/>
            <person name="Tian Q."/>
            <person name="Mei H."/>
            <person name="Zhang T."/>
            <person name="Gao T."/>
            <person name="Zhang H."/>
        </authorList>
    </citation>
    <scope>NUCLEOTIDE SEQUENCE</scope>
    <source>
        <strain evidence="2">G02</strain>
    </source>
</reference>
<feature type="region of interest" description="Disordered" evidence="1">
    <location>
        <begin position="171"/>
        <end position="192"/>
    </location>
</feature>
<organism evidence="2">
    <name type="scientific">Sesamum radiatum</name>
    <name type="common">Black benniseed</name>
    <dbReference type="NCBI Taxonomy" id="300843"/>
    <lineage>
        <taxon>Eukaryota</taxon>
        <taxon>Viridiplantae</taxon>
        <taxon>Streptophyta</taxon>
        <taxon>Embryophyta</taxon>
        <taxon>Tracheophyta</taxon>
        <taxon>Spermatophyta</taxon>
        <taxon>Magnoliopsida</taxon>
        <taxon>eudicotyledons</taxon>
        <taxon>Gunneridae</taxon>
        <taxon>Pentapetalae</taxon>
        <taxon>asterids</taxon>
        <taxon>lamiids</taxon>
        <taxon>Lamiales</taxon>
        <taxon>Pedaliaceae</taxon>
        <taxon>Sesamum</taxon>
    </lineage>
</organism>
<comment type="caution">
    <text evidence="2">The sequence shown here is derived from an EMBL/GenBank/DDBJ whole genome shotgun (WGS) entry which is preliminary data.</text>
</comment>
<evidence type="ECO:0000256" key="1">
    <source>
        <dbReference type="SAM" id="MobiDB-lite"/>
    </source>
</evidence>
<dbReference type="PANTHER" id="PTHR34222">
    <property type="entry name" value="GAG_PRE-INTEGRS DOMAIN-CONTAINING PROTEIN"/>
    <property type="match status" value="1"/>
</dbReference>
<sequence length="192" mass="21756">MVTSWILNAMTKSVSKAFLYTKSSRQLWLDFEERGPLVHQLRCAIASITQGTSTVVDYFNNLTALWDKLECLMPTKICTCGLCICGFTKITTEEDNLTKLVQFFMGFDDSYDGIRNRILVMDPFPSINKAYSIVLRVERQRLVNMQNNDNSEGVALHTKWTNNKGVIGQRNGYKGKGTADKRSLTCSKSNLF</sequence>
<evidence type="ECO:0000313" key="2">
    <source>
        <dbReference type="EMBL" id="KAL0346130.1"/>
    </source>
</evidence>